<evidence type="ECO:0000256" key="6">
    <source>
        <dbReference type="ARBA" id="ARBA00022630"/>
    </source>
</evidence>
<dbReference type="OrthoDB" id="409189at2759"/>
<dbReference type="AlphaFoldDB" id="A0A812JBB4"/>
<dbReference type="Pfam" id="PF16690">
    <property type="entry name" value="MMACHC"/>
    <property type="match status" value="1"/>
</dbReference>
<keyword evidence="8" id="KW-0274">FAD</keyword>
<evidence type="ECO:0000313" key="14">
    <source>
        <dbReference type="Proteomes" id="UP000604046"/>
    </source>
</evidence>
<sequence length="292" mass="33373">MGGSQSTFQGFHFKEDAFDAEEFQKALSAWLTPMCLDCSRPFLIGWYNQARGTTADGTQQIQGPDDAVAYAIYSVPGYLDVVIEHYARERPSTGFIDGATDAILAQLRQALPAELEAEVVNTDAGPPYYHVQTIGNVCAEDEHLEAKDVDGDDRDDWQEDLSDQLEETRDPKMWGTESEMRRKIFGVNVHPIWGGWYSYRALIVLRKATQASLPQPKPLAFLATEDKKRILAEYNLRHQLCLWRDLADSHPPEKRYSPEEFFFFTETSPDKRRRFLEMKAAHMKAVPPPRWP</sequence>
<evidence type="ECO:0000256" key="11">
    <source>
        <dbReference type="ARBA" id="ARBA00031313"/>
    </source>
</evidence>
<comment type="cofactor">
    <cofactor evidence="2">
        <name>FAD</name>
        <dbReference type="ChEBI" id="CHEBI:57692"/>
    </cofactor>
</comment>
<evidence type="ECO:0000256" key="1">
    <source>
        <dbReference type="ARBA" id="ARBA00001917"/>
    </source>
</evidence>
<feature type="compositionally biased region" description="Acidic residues" evidence="12">
    <location>
        <begin position="150"/>
        <end position="165"/>
    </location>
</feature>
<comment type="similarity">
    <text evidence="4">Belongs to the MMACHC family.</text>
</comment>
<dbReference type="EMBL" id="CAJNDS010000424">
    <property type="protein sequence ID" value="CAE7204674.1"/>
    <property type="molecule type" value="Genomic_DNA"/>
</dbReference>
<dbReference type="Proteomes" id="UP000604046">
    <property type="component" value="Unassembled WGS sequence"/>
</dbReference>
<dbReference type="GO" id="GO:0032451">
    <property type="term" value="F:demethylase activity"/>
    <property type="evidence" value="ECO:0007669"/>
    <property type="project" value="TreeGrafter"/>
</dbReference>
<keyword evidence="7" id="KW-0288">FMN</keyword>
<name>A0A812JBB4_9DINO</name>
<evidence type="ECO:0000256" key="4">
    <source>
        <dbReference type="ARBA" id="ARBA00007762"/>
    </source>
</evidence>
<comment type="cofactor">
    <cofactor evidence="1">
        <name>FMN</name>
        <dbReference type="ChEBI" id="CHEBI:58210"/>
    </cofactor>
</comment>
<comment type="subcellular location">
    <subcellularLocation>
        <location evidence="3">Cytoplasm</location>
    </subcellularLocation>
</comment>
<evidence type="ECO:0000256" key="3">
    <source>
        <dbReference type="ARBA" id="ARBA00004496"/>
    </source>
</evidence>
<evidence type="ECO:0000256" key="9">
    <source>
        <dbReference type="ARBA" id="ARBA00022857"/>
    </source>
</evidence>
<dbReference type="PANTHER" id="PTHR31457:SF2">
    <property type="entry name" value="CYANOCOBALAMIN REDUCTASE _ ALKYLCOBALAMIN DEALKYLASE"/>
    <property type="match status" value="1"/>
</dbReference>
<gene>
    <name evidence="13" type="primary">MMACHC</name>
    <name evidence="13" type="ORF">SNAT2548_LOCUS6396</name>
</gene>
<evidence type="ECO:0000256" key="5">
    <source>
        <dbReference type="ARBA" id="ARBA00022490"/>
    </source>
</evidence>
<dbReference type="GO" id="GO:0033787">
    <property type="term" value="F:cyanocobalamin reductase (cyanide-eliminating) (NADP+) activity"/>
    <property type="evidence" value="ECO:0007669"/>
    <property type="project" value="TreeGrafter"/>
</dbReference>
<accession>A0A812JBB4</accession>
<feature type="region of interest" description="Disordered" evidence="12">
    <location>
        <begin position="146"/>
        <end position="168"/>
    </location>
</feature>
<dbReference type="GO" id="GO:0071949">
    <property type="term" value="F:FAD binding"/>
    <property type="evidence" value="ECO:0007669"/>
    <property type="project" value="TreeGrafter"/>
</dbReference>
<dbReference type="GO" id="GO:0009235">
    <property type="term" value="P:cobalamin metabolic process"/>
    <property type="evidence" value="ECO:0007669"/>
    <property type="project" value="TreeGrafter"/>
</dbReference>
<dbReference type="InterPro" id="IPR032037">
    <property type="entry name" value="MMACHC"/>
</dbReference>
<keyword evidence="14" id="KW-1185">Reference proteome</keyword>
<dbReference type="PANTHER" id="PTHR31457">
    <property type="entry name" value="METHYLMALONIC ACIDURIA AND HOMOCYSTINURIA TYPE C PROTEIN"/>
    <property type="match status" value="1"/>
</dbReference>
<reference evidence="13" key="1">
    <citation type="submission" date="2021-02" db="EMBL/GenBank/DDBJ databases">
        <authorList>
            <person name="Dougan E. K."/>
            <person name="Rhodes N."/>
            <person name="Thang M."/>
            <person name="Chan C."/>
        </authorList>
    </citation>
    <scope>NUCLEOTIDE SEQUENCE</scope>
</reference>
<evidence type="ECO:0000256" key="7">
    <source>
        <dbReference type="ARBA" id="ARBA00022643"/>
    </source>
</evidence>
<keyword evidence="9" id="KW-0521">NADP</keyword>
<organism evidence="13 14">
    <name type="scientific">Symbiodinium natans</name>
    <dbReference type="NCBI Taxonomy" id="878477"/>
    <lineage>
        <taxon>Eukaryota</taxon>
        <taxon>Sar</taxon>
        <taxon>Alveolata</taxon>
        <taxon>Dinophyceae</taxon>
        <taxon>Suessiales</taxon>
        <taxon>Symbiodiniaceae</taxon>
        <taxon>Symbiodinium</taxon>
    </lineage>
</organism>
<comment type="caution">
    <text evidence="13">The sequence shown here is derived from an EMBL/GenBank/DDBJ whole genome shotgun (WGS) entry which is preliminary data.</text>
</comment>
<evidence type="ECO:0000313" key="13">
    <source>
        <dbReference type="EMBL" id="CAE7204674.1"/>
    </source>
</evidence>
<keyword evidence="5" id="KW-0963">Cytoplasm</keyword>
<evidence type="ECO:0000256" key="12">
    <source>
        <dbReference type="SAM" id="MobiDB-lite"/>
    </source>
</evidence>
<dbReference type="GO" id="GO:0005737">
    <property type="term" value="C:cytoplasm"/>
    <property type="evidence" value="ECO:0007669"/>
    <property type="project" value="UniProtKB-SubCell"/>
</dbReference>
<proteinExistence type="inferred from homology"/>
<keyword evidence="10" id="KW-0560">Oxidoreductase</keyword>
<evidence type="ECO:0000256" key="2">
    <source>
        <dbReference type="ARBA" id="ARBA00001974"/>
    </source>
</evidence>
<keyword evidence="6" id="KW-0285">Flavoprotein</keyword>
<protein>
    <recommendedName>
        <fullName evidence="11">Cyanocobalamin reductase (cyanide-eliminating)</fullName>
    </recommendedName>
</protein>
<evidence type="ECO:0000256" key="10">
    <source>
        <dbReference type="ARBA" id="ARBA00023002"/>
    </source>
</evidence>
<evidence type="ECO:0000256" key="8">
    <source>
        <dbReference type="ARBA" id="ARBA00022827"/>
    </source>
</evidence>